<protein>
    <submittedName>
        <fullName evidence="1">Uncharacterized protein</fullName>
    </submittedName>
</protein>
<dbReference type="EMBL" id="CAACVG010009750">
    <property type="protein sequence ID" value="VEN54086.1"/>
    <property type="molecule type" value="Genomic_DNA"/>
</dbReference>
<gene>
    <name evidence="1" type="ORF">CALMAC_LOCUS13667</name>
</gene>
<name>A0A653D415_CALMS</name>
<sequence>MHHTTHHTF</sequence>
<organism evidence="1 2">
    <name type="scientific">Callosobruchus maculatus</name>
    <name type="common">Southern cowpea weevil</name>
    <name type="synonym">Pulse bruchid</name>
    <dbReference type="NCBI Taxonomy" id="64391"/>
    <lineage>
        <taxon>Eukaryota</taxon>
        <taxon>Metazoa</taxon>
        <taxon>Ecdysozoa</taxon>
        <taxon>Arthropoda</taxon>
        <taxon>Hexapoda</taxon>
        <taxon>Insecta</taxon>
        <taxon>Pterygota</taxon>
        <taxon>Neoptera</taxon>
        <taxon>Endopterygota</taxon>
        <taxon>Coleoptera</taxon>
        <taxon>Polyphaga</taxon>
        <taxon>Cucujiformia</taxon>
        <taxon>Chrysomeloidea</taxon>
        <taxon>Chrysomelidae</taxon>
        <taxon>Bruchinae</taxon>
        <taxon>Bruchini</taxon>
        <taxon>Callosobruchus</taxon>
    </lineage>
</organism>
<accession>A0A653D415</accession>
<proteinExistence type="predicted"/>
<dbReference type="OrthoDB" id="1734063at2759"/>
<evidence type="ECO:0000313" key="1">
    <source>
        <dbReference type="EMBL" id="VEN54086.1"/>
    </source>
</evidence>
<evidence type="ECO:0000313" key="2">
    <source>
        <dbReference type="Proteomes" id="UP000410492"/>
    </source>
</evidence>
<reference evidence="1 2" key="1">
    <citation type="submission" date="2019-01" db="EMBL/GenBank/DDBJ databases">
        <authorList>
            <person name="Sayadi A."/>
        </authorList>
    </citation>
    <scope>NUCLEOTIDE SEQUENCE [LARGE SCALE GENOMIC DNA]</scope>
</reference>
<keyword evidence="2" id="KW-1185">Reference proteome</keyword>
<dbReference type="Proteomes" id="UP000410492">
    <property type="component" value="Unassembled WGS sequence"/>
</dbReference>